<evidence type="ECO:0000256" key="5">
    <source>
        <dbReference type="ARBA" id="ARBA00023136"/>
    </source>
</evidence>
<evidence type="ECO:0000256" key="4">
    <source>
        <dbReference type="ARBA" id="ARBA00022989"/>
    </source>
</evidence>
<comment type="subcellular location">
    <subcellularLocation>
        <location evidence="1">Endomembrane system</location>
        <topology evidence="1">Multi-pass membrane protein</topology>
    </subcellularLocation>
    <subcellularLocation>
        <location evidence="2">Lysosome membrane</location>
    </subcellularLocation>
</comment>
<feature type="transmembrane region" description="Helical" evidence="8">
    <location>
        <begin position="144"/>
        <end position="168"/>
    </location>
</feature>
<feature type="transmembrane region" description="Helical" evidence="8">
    <location>
        <begin position="75"/>
        <end position="95"/>
    </location>
</feature>
<dbReference type="OrthoDB" id="17570at2759"/>
<feature type="transmembrane region" description="Helical" evidence="8">
    <location>
        <begin position="107"/>
        <end position="132"/>
    </location>
</feature>
<proteinExistence type="predicted"/>
<dbReference type="Proteomes" id="UP000008743">
    <property type="component" value="Unassembled WGS sequence"/>
</dbReference>
<dbReference type="GO" id="GO:0005765">
    <property type="term" value="C:lysosomal membrane"/>
    <property type="evidence" value="ECO:0007669"/>
    <property type="project" value="UniProtKB-SubCell"/>
</dbReference>
<feature type="transmembrane region" description="Helical" evidence="8">
    <location>
        <begin position="251"/>
        <end position="269"/>
    </location>
</feature>
<dbReference type="InterPro" id="IPR029723">
    <property type="entry name" value="GPR137"/>
</dbReference>
<gene>
    <name evidence="9" type="ORF">CAOG_001315</name>
</gene>
<evidence type="ECO:0000313" key="9">
    <source>
        <dbReference type="EMBL" id="KJE89913.1"/>
    </source>
</evidence>
<dbReference type="GO" id="GO:1904263">
    <property type="term" value="P:positive regulation of TORC1 signaling"/>
    <property type="evidence" value="ECO:0007669"/>
    <property type="project" value="TreeGrafter"/>
</dbReference>
<dbReference type="PhylomeDB" id="A0A0D2WK39"/>
<evidence type="ECO:0000256" key="2">
    <source>
        <dbReference type="ARBA" id="ARBA00004656"/>
    </source>
</evidence>
<dbReference type="AlphaFoldDB" id="A0A0D2WK39"/>
<feature type="transmembrane region" description="Helical" evidence="8">
    <location>
        <begin position="6"/>
        <end position="27"/>
    </location>
</feature>
<dbReference type="InParanoid" id="A0A0D2WK39"/>
<feature type="compositionally biased region" description="Basic and acidic residues" evidence="7">
    <location>
        <begin position="301"/>
        <end position="313"/>
    </location>
</feature>
<feature type="compositionally biased region" description="Low complexity" evidence="7">
    <location>
        <begin position="414"/>
        <end position="423"/>
    </location>
</feature>
<protein>
    <recommendedName>
        <fullName evidence="11">THH1/TOM1/TOM3 domain-containing protein</fullName>
    </recommendedName>
</protein>
<keyword evidence="10" id="KW-1185">Reference proteome</keyword>
<organism evidence="9 10">
    <name type="scientific">Capsaspora owczarzaki (strain ATCC 30864)</name>
    <dbReference type="NCBI Taxonomy" id="595528"/>
    <lineage>
        <taxon>Eukaryota</taxon>
        <taxon>Filasterea</taxon>
        <taxon>Capsaspora</taxon>
    </lineage>
</organism>
<dbReference type="PANTHER" id="PTHR15146">
    <property type="entry name" value="INTEGRAL MEMBRANE PROTEIN GPR137"/>
    <property type="match status" value="1"/>
</dbReference>
<feature type="region of interest" description="Disordered" evidence="7">
    <location>
        <begin position="407"/>
        <end position="456"/>
    </location>
</feature>
<evidence type="ECO:0008006" key="11">
    <source>
        <dbReference type="Google" id="ProtNLM"/>
    </source>
</evidence>
<keyword evidence="5 8" id="KW-0472">Membrane</keyword>
<evidence type="ECO:0000313" key="10">
    <source>
        <dbReference type="Proteomes" id="UP000008743"/>
    </source>
</evidence>
<feature type="compositionally biased region" description="Polar residues" evidence="7">
    <location>
        <begin position="325"/>
        <end position="342"/>
    </location>
</feature>
<keyword evidence="3 8" id="KW-0812">Transmembrane</keyword>
<dbReference type="PANTHER" id="PTHR15146:SF3">
    <property type="entry name" value="THH1_TOM1_TOM3 DOMAIN-CONTAINING PROTEIN"/>
    <property type="match status" value="1"/>
</dbReference>
<feature type="transmembrane region" description="Helical" evidence="8">
    <location>
        <begin position="180"/>
        <end position="200"/>
    </location>
</feature>
<feature type="compositionally biased region" description="Basic and acidic residues" evidence="7">
    <location>
        <begin position="447"/>
        <end position="456"/>
    </location>
</feature>
<accession>A0A0D2WK39</accession>
<name>A0A0D2WK39_CAPO3</name>
<evidence type="ECO:0000256" key="8">
    <source>
        <dbReference type="SAM" id="Phobius"/>
    </source>
</evidence>
<feature type="region of interest" description="Disordered" evidence="7">
    <location>
        <begin position="298"/>
        <end position="342"/>
    </location>
</feature>
<evidence type="ECO:0000256" key="1">
    <source>
        <dbReference type="ARBA" id="ARBA00004127"/>
    </source>
</evidence>
<evidence type="ECO:0000256" key="7">
    <source>
        <dbReference type="SAM" id="MobiDB-lite"/>
    </source>
</evidence>
<keyword evidence="4 8" id="KW-1133">Transmembrane helix</keyword>
<keyword evidence="6" id="KW-0458">Lysosome</keyword>
<dbReference type="GO" id="GO:0012505">
    <property type="term" value="C:endomembrane system"/>
    <property type="evidence" value="ECO:0007669"/>
    <property type="project" value="UniProtKB-SubCell"/>
</dbReference>
<feature type="transmembrane region" description="Helical" evidence="8">
    <location>
        <begin position="221"/>
        <end position="239"/>
    </location>
</feature>
<dbReference type="EMBL" id="KE346361">
    <property type="protein sequence ID" value="KJE89913.1"/>
    <property type="molecule type" value="Genomic_DNA"/>
</dbReference>
<evidence type="ECO:0000256" key="6">
    <source>
        <dbReference type="ARBA" id="ARBA00023228"/>
    </source>
</evidence>
<sequence>MEAWEAVNIVLSLLYGVLCVWCVSLLVRIKLGRHKMLSSVTNGSQSLYLSNPRSNLELALESLIRVPVAISYQTLFMGLCVGWTLLRMIFFASYGHGLENSQYAVTVLLWVPINIQFATFSLLVLYYANTVYSERRMWAARKRLMYFCYSIPQIILAGLLFAWIFVTGDDGDSGDDVTDIRQYASAGIFLVLFFATAYFARELYNMFPALTHSMIPFSQRLLAITTVHMLVVFLSRFIYNEGDNTDAAGAFAVYTFWEIAPVTTFILLFRNIPKTTYVPPPALLSHPDTNAHAVARSGGHVFHDPNRYDRTSEDNSAEEDAVSRNYGSFSTSQNSNVYGQNPYSEYGRPLAGVHRFASTRSTYSTSPLSRHTGSQVQRMMAQEAHLPPQLQQPQPVALMSPQSLLNQNQAQHVPALESHSHSPLSPPTMYHPHSGYNDASLNYDHQFSPRERNGPI</sequence>
<reference evidence="10" key="1">
    <citation type="submission" date="2011-02" db="EMBL/GenBank/DDBJ databases">
        <title>The Genome Sequence of Capsaspora owczarzaki ATCC 30864.</title>
        <authorList>
            <person name="Russ C."/>
            <person name="Cuomo C."/>
            <person name="Burger G."/>
            <person name="Gray M.W."/>
            <person name="Holland P.W.H."/>
            <person name="King N."/>
            <person name="Lang F.B.F."/>
            <person name="Roger A.J."/>
            <person name="Ruiz-Trillo I."/>
            <person name="Young S.K."/>
            <person name="Zeng Q."/>
            <person name="Gargeya S."/>
            <person name="Alvarado L."/>
            <person name="Berlin A."/>
            <person name="Chapman S.B."/>
            <person name="Chen Z."/>
            <person name="Freedman E."/>
            <person name="Gellesch M."/>
            <person name="Goldberg J."/>
            <person name="Griggs A."/>
            <person name="Gujja S."/>
            <person name="Heilman E."/>
            <person name="Heiman D."/>
            <person name="Howarth C."/>
            <person name="Mehta T."/>
            <person name="Neiman D."/>
            <person name="Pearson M."/>
            <person name="Roberts A."/>
            <person name="Saif S."/>
            <person name="Shea T."/>
            <person name="Shenoy N."/>
            <person name="Sisk P."/>
            <person name="Stolte C."/>
            <person name="Sykes S."/>
            <person name="White J."/>
            <person name="Yandava C."/>
            <person name="Haas B."/>
            <person name="Nusbaum C."/>
            <person name="Birren B."/>
        </authorList>
    </citation>
    <scope>NUCLEOTIDE SEQUENCE</scope>
    <source>
        <strain evidence="10">ATCC 30864</strain>
    </source>
</reference>
<evidence type="ECO:0000256" key="3">
    <source>
        <dbReference type="ARBA" id="ARBA00022692"/>
    </source>
</evidence>